<dbReference type="EMBL" id="CADCXU010010378">
    <property type="protein sequence ID" value="CAB0001077.1"/>
    <property type="molecule type" value="Genomic_DNA"/>
</dbReference>
<evidence type="ECO:0000313" key="1">
    <source>
        <dbReference type="EMBL" id="CAB0001077.1"/>
    </source>
</evidence>
<gene>
    <name evidence="1" type="ORF">NTEN_LOCUS6864</name>
</gene>
<dbReference type="AlphaFoldDB" id="A0A6H5GCN3"/>
<accession>A0A6H5GCN3</accession>
<dbReference type="Proteomes" id="UP000479000">
    <property type="component" value="Unassembled WGS sequence"/>
</dbReference>
<name>A0A6H5GCN3_9HEMI</name>
<protein>
    <submittedName>
        <fullName evidence="1">Uncharacterized protein</fullName>
    </submittedName>
</protein>
<reference evidence="1 2" key="1">
    <citation type="submission" date="2020-02" db="EMBL/GenBank/DDBJ databases">
        <authorList>
            <person name="Ferguson B K."/>
        </authorList>
    </citation>
    <scope>NUCLEOTIDE SEQUENCE [LARGE SCALE GENOMIC DNA]</scope>
</reference>
<keyword evidence="2" id="KW-1185">Reference proteome</keyword>
<sequence>MRFIKIVPAVWKINPRTRKFLRFLQSSSDGNFLRDRKCRKSYEKHEFVVPSLRYSTNLE</sequence>
<organism evidence="1 2">
    <name type="scientific">Nesidiocoris tenuis</name>
    <dbReference type="NCBI Taxonomy" id="355587"/>
    <lineage>
        <taxon>Eukaryota</taxon>
        <taxon>Metazoa</taxon>
        <taxon>Ecdysozoa</taxon>
        <taxon>Arthropoda</taxon>
        <taxon>Hexapoda</taxon>
        <taxon>Insecta</taxon>
        <taxon>Pterygota</taxon>
        <taxon>Neoptera</taxon>
        <taxon>Paraneoptera</taxon>
        <taxon>Hemiptera</taxon>
        <taxon>Heteroptera</taxon>
        <taxon>Panheteroptera</taxon>
        <taxon>Cimicomorpha</taxon>
        <taxon>Miridae</taxon>
        <taxon>Dicyphina</taxon>
        <taxon>Nesidiocoris</taxon>
    </lineage>
</organism>
<feature type="non-terminal residue" evidence="1">
    <location>
        <position position="59"/>
    </location>
</feature>
<evidence type="ECO:0000313" key="2">
    <source>
        <dbReference type="Proteomes" id="UP000479000"/>
    </source>
</evidence>
<proteinExistence type="predicted"/>